<sequence>MSLSKEAAGASVAAAGASVASTAEDSVAAGAAGVVAQAARPTTMSRATASATIFFILIISPFLFFLMTQA</sequence>
<protein>
    <submittedName>
        <fullName evidence="2">Uncharacterized protein</fullName>
    </submittedName>
</protein>
<evidence type="ECO:0000313" key="2">
    <source>
        <dbReference type="EMBL" id="MPM69721.1"/>
    </source>
</evidence>
<feature type="transmembrane region" description="Helical" evidence="1">
    <location>
        <begin position="48"/>
        <end position="67"/>
    </location>
</feature>
<proteinExistence type="predicted"/>
<evidence type="ECO:0000256" key="1">
    <source>
        <dbReference type="SAM" id="Phobius"/>
    </source>
</evidence>
<keyword evidence="1" id="KW-0812">Transmembrane</keyword>
<name>A0A645BYJ5_9ZZZZ</name>
<gene>
    <name evidence="2" type="ORF">SDC9_116669</name>
</gene>
<reference evidence="2" key="1">
    <citation type="submission" date="2019-08" db="EMBL/GenBank/DDBJ databases">
        <authorList>
            <person name="Kucharzyk K."/>
            <person name="Murdoch R.W."/>
            <person name="Higgins S."/>
            <person name="Loffler F."/>
        </authorList>
    </citation>
    <scope>NUCLEOTIDE SEQUENCE</scope>
</reference>
<organism evidence="2">
    <name type="scientific">bioreactor metagenome</name>
    <dbReference type="NCBI Taxonomy" id="1076179"/>
    <lineage>
        <taxon>unclassified sequences</taxon>
        <taxon>metagenomes</taxon>
        <taxon>ecological metagenomes</taxon>
    </lineage>
</organism>
<comment type="caution">
    <text evidence="2">The sequence shown here is derived from an EMBL/GenBank/DDBJ whole genome shotgun (WGS) entry which is preliminary data.</text>
</comment>
<keyword evidence="1" id="KW-1133">Transmembrane helix</keyword>
<keyword evidence="1" id="KW-0472">Membrane</keyword>
<accession>A0A645BYJ5</accession>
<dbReference type="AlphaFoldDB" id="A0A645BYJ5"/>
<dbReference type="EMBL" id="VSSQ01023035">
    <property type="protein sequence ID" value="MPM69721.1"/>
    <property type="molecule type" value="Genomic_DNA"/>
</dbReference>